<gene>
    <name evidence="2" type="ORF">EYF80_002889</name>
</gene>
<feature type="compositionally biased region" description="Basic and acidic residues" evidence="1">
    <location>
        <begin position="85"/>
        <end position="109"/>
    </location>
</feature>
<dbReference type="Proteomes" id="UP000314294">
    <property type="component" value="Unassembled WGS sequence"/>
</dbReference>
<feature type="region of interest" description="Disordered" evidence="1">
    <location>
        <begin position="77"/>
        <end position="109"/>
    </location>
</feature>
<comment type="caution">
    <text evidence="2">The sequence shown here is derived from an EMBL/GenBank/DDBJ whole genome shotgun (WGS) entry which is preliminary data.</text>
</comment>
<dbReference type="EMBL" id="SRLO01000013">
    <property type="protein sequence ID" value="TNN86706.1"/>
    <property type="molecule type" value="Genomic_DNA"/>
</dbReference>
<protein>
    <submittedName>
        <fullName evidence="2">Uncharacterized protein</fullName>
    </submittedName>
</protein>
<organism evidence="2 3">
    <name type="scientific">Liparis tanakae</name>
    <name type="common">Tanaka's snailfish</name>
    <dbReference type="NCBI Taxonomy" id="230148"/>
    <lineage>
        <taxon>Eukaryota</taxon>
        <taxon>Metazoa</taxon>
        <taxon>Chordata</taxon>
        <taxon>Craniata</taxon>
        <taxon>Vertebrata</taxon>
        <taxon>Euteleostomi</taxon>
        <taxon>Actinopterygii</taxon>
        <taxon>Neopterygii</taxon>
        <taxon>Teleostei</taxon>
        <taxon>Neoteleostei</taxon>
        <taxon>Acanthomorphata</taxon>
        <taxon>Eupercaria</taxon>
        <taxon>Perciformes</taxon>
        <taxon>Cottioidei</taxon>
        <taxon>Cottales</taxon>
        <taxon>Liparidae</taxon>
        <taxon>Liparis</taxon>
    </lineage>
</organism>
<dbReference type="AlphaFoldDB" id="A0A4Z2J910"/>
<evidence type="ECO:0000313" key="2">
    <source>
        <dbReference type="EMBL" id="TNN86706.1"/>
    </source>
</evidence>
<accession>A0A4Z2J910</accession>
<evidence type="ECO:0000313" key="3">
    <source>
        <dbReference type="Proteomes" id="UP000314294"/>
    </source>
</evidence>
<keyword evidence="3" id="KW-1185">Reference proteome</keyword>
<name>A0A4Z2J910_9TELE</name>
<reference evidence="2 3" key="1">
    <citation type="submission" date="2019-03" db="EMBL/GenBank/DDBJ databases">
        <title>First draft genome of Liparis tanakae, snailfish: a comprehensive survey of snailfish specific genes.</title>
        <authorList>
            <person name="Kim W."/>
            <person name="Song I."/>
            <person name="Jeong J.-H."/>
            <person name="Kim D."/>
            <person name="Kim S."/>
            <person name="Ryu S."/>
            <person name="Song J.Y."/>
            <person name="Lee S.K."/>
        </authorList>
    </citation>
    <scope>NUCLEOTIDE SEQUENCE [LARGE SCALE GENOMIC DNA]</scope>
    <source>
        <tissue evidence="2">Muscle</tissue>
    </source>
</reference>
<sequence>MDAFDEMERWFAQGDFLGCTTTCSPRQIGPTDEYIAGAPLSLWDSIAAVKGLDTEPSDIRVLGHMERMQLEAAGVATVQQGIGPAEERRRGEEEERRIEGKEGERGREGKWGGLMGRKVGAVLLEVNECSDGVTVPPVVTSHFRRVYILKPCQARDRSSPVLQVLPEHGKILAKSKRTTVTQSDCVSARRLARSDIYHFGVEVFDILRVEDGHERLGAHGLAADLLSHHERHVLWVVVKVVDERLALASYGLRHKHTSQNALLAAGRVQRRE</sequence>
<proteinExistence type="predicted"/>
<evidence type="ECO:0000256" key="1">
    <source>
        <dbReference type="SAM" id="MobiDB-lite"/>
    </source>
</evidence>